<dbReference type="RefSeq" id="WP_003492043.1">
    <property type="nucleotide sequence ID" value="NZ_CP048632.1"/>
</dbReference>
<dbReference type="GO" id="GO:0007059">
    <property type="term" value="P:chromosome segregation"/>
    <property type="evidence" value="ECO:0007669"/>
    <property type="project" value="TreeGrafter"/>
</dbReference>
<evidence type="ECO:0000313" key="2">
    <source>
        <dbReference type="EMBL" id="QIB37799.1"/>
    </source>
</evidence>
<dbReference type="SUPFAM" id="SSF110849">
    <property type="entry name" value="ParB/Sulfiredoxin"/>
    <property type="match status" value="1"/>
</dbReference>
<gene>
    <name evidence="2" type="ORF">G3A56_07185</name>
</gene>
<keyword evidence="3" id="KW-1185">Reference proteome</keyword>
<dbReference type="AlphaFoldDB" id="A0A7L5BG71"/>
<name>A0A7L5BG71_9HYPH</name>
<dbReference type="PANTHER" id="PTHR33375">
    <property type="entry name" value="CHROMOSOME-PARTITIONING PROTEIN PARB-RELATED"/>
    <property type="match status" value="1"/>
</dbReference>
<sequence length="319" mass="34913">MTAHTTITIPDIRIAPVQDIKLSDIEIPEDRARELDAAWAEALAFNIAAHGLINPITVRVVDGRNQLVTGLHRHAAYTLLEWDSIPARISSATSDDDARLEEVSENLYRHDLTARDRCHHLYELKMIYERQHPETKAGLAGALAKNGSANEIFAFAADAAEKTGLSRRAVEMAVKIWKDLTPDSRKRTAGTRLAANQSALKEISEQSPTAQAGVLDLLLSNPPAASTVSEAVTIFAKGTVMTPAEKKLETIKRTLNSLPAPVADAAVSAQVDARLAEMKKNIAILSKFFADLKDDDLDSVIDQNEERVIASLKRRGRIQ</sequence>
<dbReference type="Pfam" id="PF02195">
    <property type="entry name" value="ParB_N"/>
    <property type="match status" value="1"/>
</dbReference>
<dbReference type="InterPro" id="IPR050336">
    <property type="entry name" value="Chromosome_partition/occlusion"/>
</dbReference>
<reference evidence="2 3" key="1">
    <citation type="submission" date="2020-02" db="EMBL/GenBank/DDBJ databases">
        <title>Plant-Promoting Endophytic Bacterium Rhizobium oryzihabitans sp. nov., Isolated from the Root of Rice.</title>
        <authorList>
            <person name="zhao J."/>
            <person name="Zhang G."/>
        </authorList>
    </citation>
    <scope>NUCLEOTIDE SEQUENCE [LARGE SCALE GENOMIC DNA]</scope>
    <source>
        <strain evidence="2 3">M15</strain>
    </source>
</reference>
<dbReference type="KEGG" id="roy:G3A56_07185"/>
<dbReference type="Gene3D" id="3.90.1530.10">
    <property type="entry name" value="Conserved hypothetical protein from pyrococcus furiosus pfu- 392566-001, ParB domain"/>
    <property type="match status" value="1"/>
</dbReference>
<dbReference type="CDD" id="cd16409">
    <property type="entry name" value="ParB_N_like"/>
    <property type="match status" value="1"/>
</dbReference>
<dbReference type="PANTHER" id="PTHR33375:SF1">
    <property type="entry name" value="CHROMOSOME-PARTITIONING PROTEIN PARB-RELATED"/>
    <property type="match status" value="1"/>
</dbReference>
<protein>
    <submittedName>
        <fullName evidence="2">ParB N-terminal domain-containing protein</fullName>
    </submittedName>
</protein>
<dbReference type="EMBL" id="CP048632">
    <property type="protein sequence ID" value="QIB37799.1"/>
    <property type="molecule type" value="Genomic_DNA"/>
</dbReference>
<evidence type="ECO:0000313" key="3">
    <source>
        <dbReference type="Proteomes" id="UP000464865"/>
    </source>
</evidence>
<dbReference type="Proteomes" id="UP000464865">
    <property type="component" value="Chromosome M15-11"/>
</dbReference>
<dbReference type="GO" id="GO:0005694">
    <property type="term" value="C:chromosome"/>
    <property type="evidence" value="ECO:0007669"/>
    <property type="project" value="TreeGrafter"/>
</dbReference>
<dbReference type="InterPro" id="IPR036086">
    <property type="entry name" value="ParB/Sulfiredoxin_sf"/>
</dbReference>
<dbReference type="InterPro" id="IPR003115">
    <property type="entry name" value="ParB_N"/>
</dbReference>
<proteinExistence type="predicted"/>
<accession>A0A7L5BG71</accession>
<evidence type="ECO:0000259" key="1">
    <source>
        <dbReference type="SMART" id="SM00470"/>
    </source>
</evidence>
<dbReference type="SMART" id="SM00470">
    <property type="entry name" value="ParB"/>
    <property type="match status" value="1"/>
</dbReference>
<organism evidence="2 3">
    <name type="scientific">Rhizobium oryzihabitans</name>
    <dbReference type="NCBI Taxonomy" id="2267833"/>
    <lineage>
        <taxon>Bacteria</taxon>
        <taxon>Pseudomonadati</taxon>
        <taxon>Pseudomonadota</taxon>
        <taxon>Alphaproteobacteria</taxon>
        <taxon>Hyphomicrobiales</taxon>
        <taxon>Rhizobiaceae</taxon>
        <taxon>Rhizobium/Agrobacterium group</taxon>
        <taxon>Rhizobium</taxon>
    </lineage>
</organism>
<feature type="domain" description="ParB-like N-terminal" evidence="1">
    <location>
        <begin position="18"/>
        <end position="107"/>
    </location>
</feature>